<evidence type="ECO:0000256" key="2">
    <source>
        <dbReference type="SAM" id="SignalP"/>
    </source>
</evidence>
<protein>
    <submittedName>
        <fullName evidence="3">Secreted protein</fullName>
    </submittedName>
</protein>
<dbReference type="Proteomes" id="UP000035720">
    <property type="component" value="Unassembled WGS sequence"/>
</dbReference>
<feature type="region of interest" description="Disordered" evidence="1">
    <location>
        <begin position="32"/>
        <end position="73"/>
    </location>
</feature>
<dbReference type="Gene3D" id="3.20.20.370">
    <property type="entry name" value="Glycoside hydrolase/deacetylase"/>
    <property type="match status" value="1"/>
</dbReference>
<reference evidence="3 4" key="1">
    <citation type="journal article" date="2013" name="ISME J.">
        <title>A metabolic model for members of the genus Tetrasphaera involved in enhanced biological phosphorus removal.</title>
        <authorList>
            <person name="Kristiansen R."/>
            <person name="Nguyen H.T.T."/>
            <person name="Saunders A.M."/>
            <person name="Nielsen J.L."/>
            <person name="Wimmer R."/>
            <person name="Le V.Q."/>
            <person name="McIlroy S.J."/>
            <person name="Petrovski S."/>
            <person name="Seviour R.J."/>
            <person name="Calteau A."/>
            <person name="Nielsen K.L."/>
            <person name="Nielsen P.H."/>
        </authorList>
    </citation>
    <scope>NUCLEOTIDE SEQUENCE [LARGE SCALE GENOMIC DNA]</scope>
    <source>
        <strain evidence="3 4">Ben 74</strain>
    </source>
</reference>
<dbReference type="GO" id="GO:0005975">
    <property type="term" value="P:carbohydrate metabolic process"/>
    <property type="evidence" value="ECO:0007669"/>
    <property type="project" value="InterPro"/>
</dbReference>
<dbReference type="OrthoDB" id="438898at2"/>
<dbReference type="EMBL" id="CAJC01000163">
    <property type="protein sequence ID" value="CCI53932.1"/>
    <property type="molecule type" value="Genomic_DNA"/>
</dbReference>
<comment type="caution">
    <text evidence="3">The sequence shown here is derived from an EMBL/GenBank/DDBJ whole genome shotgun (WGS) entry which is preliminary data.</text>
</comment>
<evidence type="ECO:0000313" key="4">
    <source>
        <dbReference type="Proteomes" id="UP000035720"/>
    </source>
</evidence>
<dbReference type="PROSITE" id="PS51257">
    <property type="entry name" value="PROKAR_LIPOPROTEIN"/>
    <property type="match status" value="1"/>
</dbReference>
<dbReference type="AlphaFoldDB" id="A0A077MFE7"/>
<dbReference type="SUPFAM" id="SSF88713">
    <property type="entry name" value="Glycoside hydrolase/deacetylase"/>
    <property type="match status" value="1"/>
</dbReference>
<evidence type="ECO:0000256" key="1">
    <source>
        <dbReference type="SAM" id="MobiDB-lite"/>
    </source>
</evidence>
<dbReference type="InterPro" id="IPR011330">
    <property type="entry name" value="Glyco_hydro/deAcase_b/a-brl"/>
</dbReference>
<dbReference type="PANTHER" id="PTHR45985">
    <property type="match status" value="1"/>
</dbReference>
<dbReference type="STRING" id="1193518.BN13_510002"/>
<name>A0A077MFE7_9MICO</name>
<feature type="chain" id="PRO_5001721561" evidence="2">
    <location>
        <begin position="28"/>
        <end position="423"/>
    </location>
</feature>
<organism evidence="3 4">
    <name type="scientific">Nostocoides jenkinsii Ben 74</name>
    <dbReference type="NCBI Taxonomy" id="1193518"/>
    <lineage>
        <taxon>Bacteria</taxon>
        <taxon>Bacillati</taxon>
        <taxon>Actinomycetota</taxon>
        <taxon>Actinomycetes</taxon>
        <taxon>Micrococcales</taxon>
        <taxon>Intrasporangiaceae</taxon>
        <taxon>Nostocoides</taxon>
    </lineage>
</organism>
<keyword evidence="4" id="KW-1185">Reference proteome</keyword>
<feature type="signal peptide" evidence="2">
    <location>
        <begin position="1"/>
        <end position="27"/>
    </location>
</feature>
<evidence type="ECO:0000313" key="3">
    <source>
        <dbReference type="EMBL" id="CCI53932.1"/>
    </source>
</evidence>
<dbReference type="PANTHER" id="PTHR45985:SF3">
    <property type="entry name" value="CHITIN DEACETYLASE-LIKE 4"/>
    <property type="match status" value="1"/>
</dbReference>
<feature type="compositionally biased region" description="Gly residues" evidence="1">
    <location>
        <begin position="32"/>
        <end position="41"/>
    </location>
</feature>
<sequence length="423" mass="45248">MNSVTRRTAMVATGAAFAAAITGCDQAANGSGATGNGGTGKNKGKAKVTLIGDGSTSDTGPQPHQPKLPSLKPGMAPPQFVVFSWDGGAETGDHMLTRFRKVMKDVGGSMTIFLSGLYLLPRAKADLYKPPRNRVGASDIGYLTDESIRRTITGVRDAWLEGHEIGTHFNGHFCGGSGSVGNWSTADWTSEIEQAEAMVMKWKTNTGFTDLPPFPFDYRTELIGSRAPCLMGQEALLPAAVAAHWRYDSSVGAPQMWPKHYADSSLWLLPMSQVPFPGHTFEVIAMDYNYMANQAGPKPTKDPTNYAKWKAEALGALVAGHERAVSGNRAPLIIGNHFETWNGGIYMDAVEEAMRKFGDAADTYLVSFRQLVQWLDAQNPALLAELRDLPVGQAPAGGWASFGAHASSAPSTDSAEPDGPLGE</sequence>
<gene>
    <name evidence="3" type="ORF">BN13_510002</name>
</gene>
<keyword evidence="2" id="KW-0732">Signal</keyword>
<dbReference type="InterPro" id="IPR052740">
    <property type="entry name" value="CE4"/>
</dbReference>
<feature type="region of interest" description="Disordered" evidence="1">
    <location>
        <begin position="400"/>
        <end position="423"/>
    </location>
</feature>
<accession>A0A077MFE7</accession>
<proteinExistence type="predicted"/>